<dbReference type="Pfam" id="PF13499">
    <property type="entry name" value="EF-hand_7"/>
    <property type="match status" value="1"/>
</dbReference>
<keyword evidence="6" id="KW-1185">Reference proteome</keyword>
<dbReference type="PANTHER" id="PTHR23050">
    <property type="entry name" value="CALCIUM BINDING PROTEIN"/>
    <property type="match status" value="1"/>
</dbReference>
<organism evidence="5 6">
    <name type="scientific">Chrysochromulina tobinii</name>
    <dbReference type="NCBI Taxonomy" id="1460289"/>
    <lineage>
        <taxon>Eukaryota</taxon>
        <taxon>Haptista</taxon>
        <taxon>Haptophyta</taxon>
        <taxon>Prymnesiophyceae</taxon>
        <taxon>Prymnesiales</taxon>
        <taxon>Chrysochromulinaceae</taxon>
        <taxon>Chrysochromulina</taxon>
    </lineage>
</organism>
<dbReference type="EMBL" id="JWZX01002160">
    <property type="protein sequence ID" value="KOO30796.1"/>
    <property type="molecule type" value="Genomic_DNA"/>
</dbReference>
<feature type="domain" description="EF-hand" evidence="4">
    <location>
        <begin position="741"/>
        <end position="776"/>
    </location>
</feature>
<dbReference type="Gene3D" id="3.20.20.140">
    <property type="entry name" value="Metal-dependent hydrolases"/>
    <property type="match status" value="1"/>
</dbReference>
<feature type="domain" description="EF-hand" evidence="4">
    <location>
        <begin position="635"/>
        <end position="670"/>
    </location>
</feature>
<evidence type="ECO:0000256" key="2">
    <source>
        <dbReference type="ARBA" id="ARBA00022837"/>
    </source>
</evidence>
<comment type="caution">
    <text evidence="5">The sequence shown here is derived from an EMBL/GenBank/DDBJ whole genome shotgun (WGS) entry which is preliminary data.</text>
</comment>
<evidence type="ECO:0000256" key="3">
    <source>
        <dbReference type="SAM" id="SignalP"/>
    </source>
</evidence>
<dbReference type="AlphaFoldDB" id="A0A0M0JVT5"/>
<keyword evidence="1" id="KW-0677">Repeat</keyword>
<dbReference type="PROSITE" id="PS00018">
    <property type="entry name" value="EF_HAND_1"/>
    <property type="match status" value="4"/>
</dbReference>
<sequence>MFVGRELRPTALVVLLASLAEAVDPQWRAVHERRRLVAPISEAAQNRRTLERFTRGHPDNQICWDRDGLDGFINVIDAHQHPVPFGGPEVPFSLYTDWFIQHGTVFSVFMGIGQRIVKQNASAPDCCYYMHCPTYDYPVIPSAIADEVNAVAKLEHYYGKVDHRLHLITSATFPSLQKPQNQKEQLLDLWAKYPDTFKWLGEINVFKHGLAGNAFFTDFTGPRLTVRVVSGERALNASDGRWVRRIESGELDAFFSVIGPKQPNGEHIPAATIHSDMGCDSYSHFHPGSGDGITPLKCEASEEEKRVAQNDHVWWKQTLGPFYPGFFDEESNQPKPNFRKIMHIHVTDALIARYKEVKFVWAHMGLSMELTQLHPAVHARILEVFFERHATNLWIDTSWDVLAKHNFVNYDGRPIESIWSSWASEDLTDDALFDMPKWTSARERLDKIWQAKKHLISKTVTTLTGPSHKMAVLLDLMERYPDRFLPGTDYVASFGTHDDFPGYTPPHGGVGFAPEGAPKSPHHIREGLDDRAAEDAVASAQSPDRGVAHDRGGCHKTEMTHSEQVTDTSSLNMFFNDELFSKMSEALLSALRDNRSRVIDIFRRLDKDLSGAVDRTEWRQIIVFVSKERRDSGEFDSTSIDATFDLLDADGSGSLDLHELDHLLRAGFETVLARKLQKGAAGEIVLEAKNAIELRAGPGTMHRPGTYSGGGHSAAGGTATAHQRDLRSGSYEVIKEGQRIIANAHTIEAHLDLDADGDGQISDDELAAAAKVLRTALSENAVRVIDLFRDWDVNGDGAVSFKEFVMGVTLLGFPGDRAAAMLFREWDSDGSGSLQLRELNRVLRRGNDFSSDSAKVDITVNISWSSI</sequence>
<dbReference type="PROSITE" id="PS50222">
    <property type="entry name" value="EF_HAND_2"/>
    <property type="match status" value="4"/>
</dbReference>
<dbReference type="CDD" id="cd00051">
    <property type="entry name" value="EFh"/>
    <property type="match status" value="2"/>
</dbReference>
<dbReference type="InterPro" id="IPR050145">
    <property type="entry name" value="Centrin_CML-like"/>
</dbReference>
<evidence type="ECO:0000256" key="1">
    <source>
        <dbReference type="ARBA" id="ARBA00022737"/>
    </source>
</evidence>
<keyword evidence="2" id="KW-0106">Calcium</keyword>
<dbReference type="InterPro" id="IPR002048">
    <property type="entry name" value="EF_hand_dom"/>
</dbReference>
<dbReference type="GO" id="GO:0016787">
    <property type="term" value="F:hydrolase activity"/>
    <property type="evidence" value="ECO:0007669"/>
    <property type="project" value="UniProtKB-KW"/>
</dbReference>
<proteinExistence type="predicted"/>
<dbReference type="SUPFAM" id="SSF47473">
    <property type="entry name" value="EF-hand"/>
    <property type="match status" value="2"/>
</dbReference>
<dbReference type="OrthoDB" id="26525at2759"/>
<evidence type="ECO:0000313" key="5">
    <source>
        <dbReference type="EMBL" id="KOO30796.1"/>
    </source>
</evidence>
<protein>
    <submittedName>
        <fullName evidence="5">Amidohydrolase 2</fullName>
    </submittedName>
</protein>
<dbReference type="SMART" id="SM00054">
    <property type="entry name" value="EFh"/>
    <property type="match status" value="5"/>
</dbReference>
<dbReference type="InterPro" id="IPR011992">
    <property type="entry name" value="EF-hand-dom_pair"/>
</dbReference>
<dbReference type="InterPro" id="IPR018247">
    <property type="entry name" value="EF_Hand_1_Ca_BS"/>
</dbReference>
<feature type="chain" id="PRO_5005602168" evidence="3">
    <location>
        <begin position="23"/>
        <end position="867"/>
    </location>
</feature>
<evidence type="ECO:0000313" key="6">
    <source>
        <dbReference type="Proteomes" id="UP000037460"/>
    </source>
</evidence>
<accession>A0A0M0JVT5</accession>
<dbReference type="Proteomes" id="UP000037460">
    <property type="component" value="Unassembled WGS sequence"/>
</dbReference>
<dbReference type="Gene3D" id="1.10.238.10">
    <property type="entry name" value="EF-hand"/>
    <property type="match status" value="2"/>
</dbReference>
<name>A0A0M0JVT5_9EUKA</name>
<feature type="domain" description="EF-hand" evidence="4">
    <location>
        <begin position="593"/>
        <end position="628"/>
    </location>
</feature>
<keyword evidence="3" id="KW-0732">Signal</keyword>
<dbReference type="GO" id="GO:0005509">
    <property type="term" value="F:calcium ion binding"/>
    <property type="evidence" value="ECO:0007669"/>
    <property type="project" value="InterPro"/>
</dbReference>
<keyword evidence="5" id="KW-0378">Hydrolase</keyword>
<gene>
    <name evidence="5" type="ORF">Ctob_008955</name>
</gene>
<feature type="signal peptide" evidence="3">
    <location>
        <begin position="1"/>
        <end position="22"/>
    </location>
</feature>
<reference evidence="6" key="1">
    <citation type="journal article" date="2015" name="PLoS Genet.">
        <title>Genome Sequence and Transcriptome Analyses of Chrysochromulina tobin: Metabolic Tools for Enhanced Algal Fitness in the Prominent Order Prymnesiales (Haptophyceae).</title>
        <authorList>
            <person name="Hovde B.T."/>
            <person name="Deodato C.R."/>
            <person name="Hunsperger H.M."/>
            <person name="Ryken S.A."/>
            <person name="Yost W."/>
            <person name="Jha R.K."/>
            <person name="Patterson J."/>
            <person name="Monnat R.J. Jr."/>
            <person name="Barlow S.B."/>
            <person name="Starkenburg S.R."/>
            <person name="Cattolico R.A."/>
        </authorList>
    </citation>
    <scope>NUCLEOTIDE SEQUENCE</scope>
    <source>
        <strain evidence="6">CCMP291</strain>
    </source>
</reference>
<feature type="domain" description="EF-hand" evidence="4">
    <location>
        <begin position="779"/>
        <end position="814"/>
    </location>
</feature>
<dbReference type="Pfam" id="PF13202">
    <property type="entry name" value="EF-hand_5"/>
    <property type="match status" value="2"/>
</dbReference>
<evidence type="ECO:0000259" key="4">
    <source>
        <dbReference type="PROSITE" id="PS50222"/>
    </source>
</evidence>